<evidence type="ECO:0000313" key="1">
    <source>
        <dbReference type="EMBL" id="OWK39449.1"/>
    </source>
</evidence>
<organism evidence="1 2">
    <name type="scientific">Fimbriiglobus ruber</name>
    <dbReference type="NCBI Taxonomy" id="1908690"/>
    <lineage>
        <taxon>Bacteria</taxon>
        <taxon>Pseudomonadati</taxon>
        <taxon>Planctomycetota</taxon>
        <taxon>Planctomycetia</taxon>
        <taxon>Gemmatales</taxon>
        <taxon>Gemmataceae</taxon>
        <taxon>Fimbriiglobus</taxon>
    </lineage>
</organism>
<reference evidence="2" key="1">
    <citation type="submission" date="2017-06" db="EMBL/GenBank/DDBJ databases">
        <title>Genome analysis of Fimbriiglobus ruber SP5, the first member of the order Planctomycetales with confirmed chitinolytic capability.</title>
        <authorList>
            <person name="Ravin N.V."/>
            <person name="Rakitin A.L."/>
            <person name="Ivanova A.A."/>
            <person name="Beletsky A.V."/>
            <person name="Kulichevskaya I.S."/>
            <person name="Mardanov A.V."/>
            <person name="Dedysh S.N."/>
        </authorList>
    </citation>
    <scope>NUCLEOTIDE SEQUENCE [LARGE SCALE GENOMIC DNA]</scope>
    <source>
        <strain evidence="2">SP5</strain>
    </source>
</reference>
<name>A0A225DQH5_9BACT</name>
<sequence length="57" mass="6193">MKATDYSSQQPSEVFLADLEAFVDTTNDPPPPQAARISDFSSSKLEVVLKKTHVSAP</sequence>
<evidence type="ECO:0000313" key="2">
    <source>
        <dbReference type="Proteomes" id="UP000214646"/>
    </source>
</evidence>
<proteinExistence type="predicted"/>
<gene>
    <name evidence="1" type="ORF">FRUB_06012</name>
</gene>
<comment type="caution">
    <text evidence="1">The sequence shown here is derived from an EMBL/GenBank/DDBJ whole genome shotgun (WGS) entry which is preliminary data.</text>
</comment>
<dbReference type="Proteomes" id="UP000214646">
    <property type="component" value="Unassembled WGS sequence"/>
</dbReference>
<keyword evidence="2" id="KW-1185">Reference proteome</keyword>
<protein>
    <submittedName>
        <fullName evidence="1">Uncharacterized protein</fullName>
    </submittedName>
</protein>
<dbReference type="AlphaFoldDB" id="A0A225DQH5"/>
<accession>A0A225DQH5</accession>
<dbReference type="EMBL" id="NIDE01000010">
    <property type="protein sequence ID" value="OWK39449.1"/>
    <property type="molecule type" value="Genomic_DNA"/>
</dbReference>